<dbReference type="InterPro" id="IPR051910">
    <property type="entry name" value="ComF/GntX_DNA_util-trans"/>
</dbReference>
<proteinExistence type="inferred from homology"/>
<dbReference type="PANTHER" id="PTHR47505:SF1">
    <property type="entry name" value="DNA UTILIZATION PROTEIN YHGH"/>
    <property type="match status" value="1"/>
</dbReference>
<dbReference type="RefSeq" id="WP_169211305.1">
    <property type="nucleotide sequence ID" value="NZ_JAATNW010000006.1"/>
</dbReference>
<dbReference type="Gene3D" id="3.40.50.2020">
    <property type="match status" value="1"/>
</dbReference>
<evidence type="ECO:0000313" key="2">
    <source>
        <dbReference type="EMBL" id="NMH60747.1"/>
    </source>
</evidence>
<name>A0ABX1R5J4_9ALTE</name>
<gene>
    <name evidence="2" type="ORF">HCJ96_11985</name>
</gene>
<dbReference type="PANTHER" id="PTHR47505">
    <property type="entry name" value="DNA UTILIZATION PROTEIN YHGH"/>
    <property type="match status" value="1"/>
</dbReference>
<dbReference type="EMBL" id="JAATNW010000006">
    <property type="protein sequence ID" value="NMH60747.1"/>
    <property type="molecule type" value="Genomic_DNA"/>
</dbReference>
<evidence type="ECO:0000256" key="1">
    <source>
        <dbReference type="ARBA" id="ARBA00008007"/>
    </source>
</evidence>
<dbReference type="Proteomes" id="UP000709336">
    <property type="component" value="Unassembled WGS sequence"/>
</dbReference>
<dbReference type="CDD" id="cd06223">
    <property type="entry name" value="PRTases_typeI"/>
    <property type="match status" value="1"/>
</dbReference>
<comment type="caution">
    <text evidence="2">The sequence shown here is derived from an EMBL/GenBank/DDBJ whole genome shotgun (WGS) entry which is preliminary data.</text>
</comment>
<dbReference type="InterPro" id="IPR000836">
    <property type="entry name" value="PRTase_dom"/>
</dbReference>
<accession>A0ABX1R5J4</accession>
<dbReference type="SUPFAM" id="SSF53271">
    <property type="entry name" value="PRTase-like"/>
    <property type="match status" value="1"/>
</dbReference>
<organism evidence="2 3">
    <name type="scientific">Alteromonas ponticola</name>
    <dbReference type="NCBI Taxonomy" id="2720613"/>
    <lineage>
        <taxon>Bacteria</taxon>
        <taxon>Pseudomonadati</taxon>
        <taxon>Pseudomonadota</taxon>
        <taxon>Gammaproteobacteria</taxon>
        <taxon>Alteromonadales</taxon>
        <taxon>Alteromonadaceae</taxon>
        <taxon>Alteromonas/Salinimonas group</taxon>
        <taxon>Alteromonas</taxon>
    </lineage>
</organism>
<keyword evidence="3" id="KW-1185">Reference proteome</keyword>
<evidence type="ECO:0000313" key="3">
    <source>
        <dbReference type="Proteomes" id="UP000709336"/>
    </source>
</evidence>
<reference evidence="2 3" key="1">
    <citation type="submission" date="2020-03" db="EMBL/GenBank/DDBJ databases">
        <title>Alteromonas ponticola sp. nov., isolated from seawater.</title>
        <authorList>
            <person name="Yoon J.-H."/>
            <person name="Kim Y.-O."/>
        </authorList>
    </citation>
    <scope>NUCLEOTIDE SEQUENCE [LARGE SCALE GENOMIC DNA]</scope>
    <source>
        <strain evidence="2 3">MYP5</strain>
    </source>
</reference>
<comment type="similarity">
    <text evidence="1">Belongs to the ComF/GntX family.</text>
</comment>
<sequence length="219" mass="25220">MLKRLLPNLACILCNQHSNSAVCDFCKNDTAFFYDPDKPTNLLHRPEIARHVKHSAIDGLYAIGPYQWPLNQLLLRLKTSRDMRPAGVMAEWFVCAMDDMCLPDQLLPVPITYWRYFQRRYNQSVELAKLVGQPLNLPINTQWARRKSARQQTGLNRQQRLQNLRQAYEVVNTPPCAHVAIVDDVITTGSTVDVLAKQLRLRHPHIKIDVWTMAVTLAH</sequence>
<dbReference type="InterPro" id="IPR029057">
    <property type="entry name" value="PRTase-like"/>
</dbReference>
<protein>
    <submittedName>
        <fullName evidence="2">ComF family protein</fullName>
    </submittedName>
</protein>